<dbReference type="PANTHER" id="PTHR45749">
    <property type="match status" value="1"/>
</dbReference>
<gene>
    <name evidence="1" type="ORF">PR048_019418</name>
</gene>
<name>A0ABQ9H3H9_9NEOP</name>
<evidence type="ECO:0000313" key="2">
    <source>
        <dbReference type="Proteomes" id="UP001159363"/>
    </source>
</evidence>
<accession>A0ABQ9H3H9</accession>
<organism evidence="1 2">
    <name type="scientific">Dryococelus australis</name>
    <dbReference type="NCBI Taxonomy" id="614101"/>
    <lineage>
        <taxon>Eukaryota</taxon>
        <taxon>Metazoa</taxon>
        <taxon>Ecdysozoa</taxon>
        <taxon>Arthropoda</taxon>
        <taxon>Hexapoda</taxon>
        <taxon>Insecta</taxon>
        <taxon>Pterygota</taxon>
        <taxon>Neoptera</taxon>
        <taxon>Polyneoptera</taxon>
        <taxon>Phasmatodea</taxon>
        <taxon>Verophasmatodea</taxon>
        <taxon>Anareolatae</taxon>
        <taxon>Phasmatidae</taxon>
        <taxon>Eurycanthinae</taxon>
        <taxon>Dryococelus</taxon>
    </lineage>
</organism>
<dbReference type="Proteomes" id="UP001159363">
    <property type="component" value="Chromosome 6"/>
</dbReference>
<keyword evidence="2" id="KW-1185">Reference proteome</keyword>
<sequence>MYEWLAYSKKGISGGLCKMCIIFEHCGEGTNYVKLGKLVHHASTDYHKGNMIASQLASSRKKKKQKKKLIPIIKRVIFFGAQNILLGGHRDDGDLPTEPEKNMEKFRIDAGDEILASHIGVLRQKCQLHNVVEMPLPKKSLQSSGTEYFTIMADETTDIYIKEQLAICIRYFYTTSYEIQEKFFKFFDVVDVSGENIACTILQELKRLNLDISYCRGQAYGGGSNMSDKFKGVQAHIAKEQTLLNLEISKACSVASIRNAIGSAWRIHKLETEVQDKLPHLKKGKHAFRKMCERRWVEKHDAVLTFFDTLPCLPIDLETISESSESRGSNAVVFLAEVFGLTLALARKLQAEYMDVLEAMKLSNVRKALTHSRKYSKSPKSWQWKWGHKSISQEQLTCRNTDQTSIHKQLKNTIAR</sequence>
<dbReference type="PANTHER" id="PTHR45749:SF21">
    <property type="entry name" value="DUF4371 DOMAIN-CONTAINING PROTEIN"/>
    <property type="match status" value="1"/>
</dbReference>
<evidence type="ECO:0008006" key="3">
    <source>
        <dbReference type="Google" id="ProtNLM"/>
    </source>
</evidence>
<protein>
    <recommendedName>
        <fullName evidence="3">DUF4371 domain-containing protein</fullName>
    </recommendedName>
</protein>
<proteinExistence type="predicted"/>
<evidence type="ECO:0000313" key="1">
    <source>
        <dbReference type="EMBL" id="KAJ8878830.1"/>
    </source>
</evidence>
<dbReference type="EMBL" id="JARBHB010000007">
    <property type="protein sequence ID" value="KAJ8878830.1"/>
    <property type="molecule type" value="Genomic_DNA"/>
</dbReference>
<reference evidence="1 2" key="1">
    <citation type="submission" date="2023-02" db="EMBL/GenBank/DDBJ databases">
        <title>LHISI_Scaffold_Assembly.</title>
        <authorList>
            <person name="Stuart O.P."/>
            <person name="Cleave R."/>
            <person name="Magrath M.J.L."/>
            <person name="Mikheyev A.S."/>
        </authorList>
    </citation>
    <scope>NUCLEOTIDE SEQUENCE [LARGE SCALE GENOMIC DNA]</scope>
    <source>
        <strain evidence="1">Daus_M_001</strain>
        <tissue evidence="1">Leg muscle</tissue>
    </source>
</reference>
<comment type="caution">
    <text evidence="1">The sequence shown here is derived from an EMBL/GenBank/DDBJ whole genome shotgun (WGS) entry which is preliminary data.</text>
</comment>